<protein>
    <submittedName>
        <fullName evidence="1">Uncharacterized protein</fullName>
    </submittedName>
</protein>
<dbReference type="Pfam" id="PF04078">
    <property type="entry name" value="Rcd1"/>
    <property type="match status" value="1"/>
</dbReference>
<name>A0A1D6IXP1_MAIZE</name>
<dbReference type="InParanoid" id="A0A1D6IXP1"/>
<evidence type="ECO:0000313" key="1">
    <source>
        <dbReference type="EMBL" id="AQK40675.1"/>
    </source>
</evidence>
<dbReference type="InterPro" id="IPR007216">
    <property type="entry name" value="CNOT9"/>
</dbReference>
<reference evidence="1" key="1">
    <citation type="submission" date="2015-12" db="EMBL/GenBank/DDBJ databases">
        <title>Update maize B73 reference genome by single molecule sequencing technologies.</title>
        <authorList>
            <consortium name="Maize Genome Sequencing Project"/>
            <person name="Ware D."/>
        </authorList>
    </citation>
    <scope>NUCLEOTIDE SEQUENCE</scope>
    <source>
        <tissue evidence="1">Seedling</tissue>
    </source>
</reference>
<dbReference type="AlphaFoldDB" id="A0A1D6IXP1"/>
<sequence length="268" mass="29734">MPVMVANPKICVVKAVDAFVELAEASKYTMEAMPSSKGPGVGDTTMVPRHVLGRREHDLLCRHRRARRCLPLLVALAQKGMGGGVLGSQGPACSLSSRMVFPLPYTPHCGIRVLALPGRGGGDGEQPLSRIAMERVVDDAAHQALVALYLYPFLNTVYKTREYEFLRLTSLGVIGAPVKGMIILNHEMDDDRIECLSHHLKKVVLKGYRGQKHQTQLDIFLVSYVGFYMFSTDSPCPVIVGFVYSFGYHGIQPQLLKRTRFSPLCYFH</sequence>
<dbReference type="PaxDb" id="4577-GRMZM2G105256_P01"/>
<accession>A0A1D6IXP1</accession>
<dbReference type="STRING" id="4577.A0A1D6IXP1"/>
<proteinExistence type="predicted"/>
<organism evidence="1">
    <name type="scientific">Zea mays</name>
    <name type="common">Maize</name>
    <dbReference type="NCBI Taxonomy" id="4577"/>
    <lineage>
        <taxon>Eukaryota</taxon>
        <taxon>Viridiplantae</taxon>
        <taxon>Streptophyta</taxon>
        <taxon>Embryophyta</taxon>
        <taxon>Tracheophyta</taxon>
        <taxon>Spermatophyta</taxon>
        <taxon>Magnoliopsida</taxon>
        <taxon>Liliopsida</taxon>
        <taxon>Poales</taxon>
        <taxon>Poaceae</taxon>
        <taxon>PACMAD clade</taxon>
        <taxon>Panicoideae</taxon>
        <taxon>Andropogonodae</taxon>
        <taxon>Andropogoneae</taxon>
        <taxon>Tripsacinae</taxon>
        <taxon>Zea</taxon>
    </lineage>
</organism>
<gene>
    <name evidence="1" type="ORF">ZEAMMB73_Zm00001d024112</name>
</gene>
<dbReference type="GO" id="GO:0030014">
    <property type="term" value="C:CCR4-NOT complex"/>
    <property type="evidence" value="ECO:0007669"/>
    <property type="project" value="InterPro"/>
</dbReference>
<dbReference type="GO" id="GO:0006402">
    <property type="term" value="P:mRNA catabolic process"/>
    <property type="evidence" value="ECO:0007669"/>
    <property type="project" value="InterPro"/>
</dbReference>
<dbReference type="Gene3D" id="1.25.10.10">
    <property type="entry name" value="Leucine-rich Repeat Variant"/>
    <property type="match status" value="1"/>
</dbReference>
<dbReference type="Pfam" id="PF08387">
    <property type="entry name" value="FBD"/>
    <property type="match status" value="1"/>
</dbReference>
<dbReference type="InterPro" id="IPR011989">
    <property type="entry name" value="ARM-like"/>
</dbReference>
<dbReference type="InterPro" id="IPR006566">
    <property type="entry name" value="FBD"/>
</dbReference>
<dbReference type="IntAct" id="A0A1D6IXP1">
    <property type="interactions" value="1"/>
</dbReference>
<dbReference type="ExpressionAtlas" id="A0A1D6IXP1">
    <property type="expression patterns" value="baseline and differential"/>
</dbReference>
<dbReference type="EMBL" id="CM000786">
    <property type="protein sequence ID" value="AQK40675.1"/>
    <property type="molecule type" value="Genomic_DNA"/>
</dbReference>